<feature type="active site" description="Nucleophile" evidence="6">
    <location>
        <position position="291"/>
    </location>
</feature>
<dbReference type="STRING" id="225164.V4CM77"/>
<dbReference type="EMBL" id="KB200027">
    <property type="protein sequence ID" value="ESP03410.1"/>
    <property type="molecule type" value="Genomic_DNA"/>
</dbReference>
<dbReference type="PANTHER" id="PTHR10272">
    <property type="entry name" value="PLATELET-ACTIVATING FACTOR ACETYLHYDROLASE"/>
    <property type="match status" value="1"/>
</dbReference>
<organism evidence="8 9">
    <name type="scientific">Lottia gigantea</name>
    <name type="common">Giant owl limpet</name>
    <dbReference type="NCBI Taxonomy" id="225164"/>
    <lineage>
        <taxon>Eukaryota</taxon>
        <taxon>Metazoa</taxon>
        <taxon>Spiralia</taxon>
        <taxon>Lophotrochozoa</taxon>
        <taxon>Mollusca</taxon>
        <taxon>Gastropoda</taxon>
        <taxon>Patellogastropoda</taxon>
        <taxon>Lottioidea</taxon>
        <taxon>Lottiidae</taxon>
        <taxon>Lottia</taxon>
    </lineage>
</organism>
<dbReference type="EC" id="3.1.1.47" evidence="1 5"/>
<dbReference type="PIRSF" id="PIRSF018169">
    <property type="entry name" value="PAF_acetylhydrolase"/>
    <property type="match status" value="1"/>
</dbReference>
<dbReference type="Proteomes" id="UP000030746">
    <property type="component" value="Unassembled WGS sequence"/>
</dbReference>
<keyword evidence="2 5" id="KW-0378">Hydrolase</keyword>
<dbReference type="Pfam" id="PF03403">
    <property type="entry name" value="PAF-AH_p_II"/>
    <property type="match status" value="1"/>
</dbReference>
<dbReference type="KEGG" id="lgi:LOTGIDRAFT_237716"/>
<dbReference type="Gene3D" id="3.40.50.1820">
    <property type="entry name" value="alpha/beta hydrolase"/>
    <property type="match status" value="1"/>
</dbReference>
<dbReference type="HOGENOM" id="CLU_022501_0_0_1"/>
<dbReference type="InterPro" id="IPR029058">
    <property type="entry name" value="AB_hydrolase_fold"/>
</dbReference>
<evidence type="ECO:0000256" key="4">
    <source>
        <dbReference type="ARBA" id="ARBA00023098"/>
    </source>
</evidence>
<keyword evidence="4 5" id="KW-0443">Lipid metabolism</keyword>
<evidence type="ECO:0000256" key="2">
    <source>
        <dbReference type="ARBA" id="ARBA00022801"/>
    </source>
</evidence>
<dbReference type="RefSeq" id="XP_009045943.1">
    <property type="nucleotide sequence ID" value="XM_009047695.1"/>
</dbReference>
<feature type="compositionally biased region" description="Polar residues" evidence="7">
    <location>
        <begin position="15"/>
        <end position="28"/>
    </location>
</feature>
<feature type="compositionally biased region" description="Basic and acidic residues" evidence="7">
    <location>
        <begin position="1"/>
        <end position="14"/>
    </location>
</feature>
<feature type="region of interest" description="Disordered" evidence="7">
    <location>
        <begin position="1"/>
        <end position="36"/>
    </location>
</feature>
<evidence type="ECO:0000313" key="8">
    <source>
        <dbReference type="EMBL" id="ESP03410.1"/>
    </source>
</evidence>
<evidence type="ECO:0000256" key="6">
    <source>
        <dbReference type="PIRSR" id="PIRSR018169-1"/>
    </source>
</evidence>
<name>V4CM77_LOTGI</name>
<dbReference type="PANTHER" id="PTHR10272:SF0">
    <property type="entry name" value="PLATELET-ACTIVATING FACTOR ACETYLHYDROLASE"/>
    <property type="match status" value="1"/>
</dbReference>
<evidence type="ECO:0000256" key="1">
    <source>
        <dbReference type="ARBA" id="ARBA00013201"/>
    </source>
</evidence>
<dbReference type="GO" id="GO:0003847">
    <property type="term" value="F:1-alkyl-2-acetylglycerophosphocholine esterase activity"/>
    <property type="evidence" value="ECO:0007669"/>
    <property type="project" value="UniProtKB-UniRule"/>
</dbReference>
<evidence type="ECO:0000256" key="3">
    <source>
        <dbReference type="ARBA" id="ARBA00022963"/>
    </source>
</evidence>
<dbReference type="AlphaFoldDB" id="V4CM77"/>
<accession>V4CM77</accession>
<dbReference type="GeneID" id="20250542"/>
<dbReference type="SUPFAM" id="SSF53474">
    <property type="entry name" value="alpha/beta-Hydrolases"/>
    <property type="match status" value="1"/>
</dbReference>
<reference evidence="8 9" key="1">
    <citation type="journal article" date="2013" name="Nature">
        <title>Insights into bilaterian evolution from three spiralian genomes.</title>
        <authorList>
            <person name="Simakov O."/>
            <person name="Marletaz F."/>
            <person name="Cho S.J."/>
            <person name="Edsinger-Gonzales E."/>
            <person name="Havlak P."/>
            <person name="Hellsten U."/>
            <person name="Kuo D.H."/>
            <person name="Larsson T."/>
            <person name="Lv J."/>
            <person name="Arendt D."/>
            <person name="Savage R."/>
            <person name="Osoegawa K."/>
            <person name="de Jong P."/>
            <person name="Grimwood J."/>
            <person name="Chapman J.A."/>
            <person name="Shapiro H."/>
            <person name="Aerts A."/>
            <person name="Otillar R.P."/>
            <person name="Terry A.Y."/>
            <person name="Boore J.L."/>
            <person name="Grigoriev I.V."/>
            <person name="Lindberg D.R."/>
            <person name="Seaver E.C."/>
            <person name="Weisblat D.A."/>
            <person name="Putnam N.H."/>
            <person name="Rokhsar D.S."/>
        </authorList>
    </citation>
    <scope>NUCLEOTIDE SEQUENCE [LARGE SCALE GENOMIC DNA]</scope>
</reference>
<dbReference type="GO" id="GO:0016042">
    <property type="term" value="P:lipid catabolic process"/>
    <property type="evidence" value="ECO:0007669"/>
    <property type="project" value="UniProtKB-KW"/>
</dbReference>
<dbReference type="InterPro" id="IPR016715">
    <property type="entry name" value="PAF_acetylhydro_eukaryote"/>
</dbReference>
<proteinExistence type="predicted"/>
<keyword evidence="3 5" id="KW-0442">Lipid degradation</keyword>
<sequence>MDTVKDRTDSDQSSRPRSSATPRFGSSKTKIRKHIPAGKGPYTVGCVDFMNDHSDDGVLFRLFYPTRKSDIYKRDKQWPLWVPRKQYVHGYVDFLGLSTKTFGKFFKWYCDDVYVPALWQAPILKEHKRKHPVVILSHGIGGNRTTYTALCCELASQGFVVAAIEHSDGSASMALRLQQFSQNALTSSPDQLNNNDVIDGDPENKPQINSRHHLNAFNEHWKKFEKIENIFDFDFRNKQVHYRADECSRMLNILTAMNNGEQMHNYFGVIFDTSQLRNSLDLSQVSVIGHSFGGSTCLCTLSKDPRFKVGVVIDGWMLPLDEQVYSKVNQPVLMVNYETFQWVDNIKSMNRFLTNEVDRRMITVKGTCHQSISDFQFIANKLLGRVMTVRYTLNPKLAFGTSAQATVGFLRKHFDLPGEKFSEILDGNHYLVINGTNVNMPVQVT</sequence>
<evidence type="ECO:0000256" key="5">
    <source>
        <dbReference type="PIRNR" id="PIRNR018169"/>
    </source>
</evidence>
<evidence type="ECO:0000256" key="7">
    <source>
        <dbReference type="SAM" id="MobiDB-lite"/>
    </source>
</evidence>
<comment type="catalytic activity">
    <reaction evidence="5">
        <text>a 1-O-alkyl-2-acetyl-sn-glycero-3-phosphocholine + H2O = a 1-O-alkyl-sn-glycero-3-phosphocholine + acetate + H(+)</text>
        <dbReference type="Rhea" id="RHEA:17777"/>
        <dbReference type="ChEBI" id="CHEBI:15377"/>
        <dbReference type="ChEBI" id="CHEBI:15378"/>
        <dbReference type="ChEBI" id="CHEBI:30089"/>
        <dbReference type="ChEBI" id="CHEBI:30909"/>
        <dbReference type="ChEBI" id="CHEBI:36707"/>
        <dbReference type="EC" id="3.1.1.47"/>
    </reaction>
</comment>
<protein>
    <recommendedName>
        <fullName evidence="1 5">1-alkyl-2-acetylglycerophosphocholine esterase</fullName>
        <ecNumber evidence="1 5">3.1.1.47</ecNumber>
    </recommendedName>
</protein>
<feature type="active site" description="Charge relay system" evidence="6">
    <location>
        <position position="314"/>
    </location>
</feature>
<keyword evidence="9" id="KW-1185">Reference proteome</keyword>
<gene>
    <name evidence="8" type="ORF">LOTGIDRAFT_237716</name>
</gene>
<feature type="active site" description="Charge relay system" evidence="6">
    <location>
        <position position="369"/>
    </location>
</feature>
<evidence type="ECO:0000313" key="9">
    <source>
        <dbReference type="Proteomes" id="UP000030746"/>
    </source>
</evidence>
<dbReference type="OrthoDB" id="2363873at2759"/>
<dbReference type="OMA" id="GSVHHNF"/>
<dbReference type="CTD" id="20250542"/>